<organism evidence="9 10">
    <name type="scientific">Podospora appendiculata</name>
    <dbReference type="NCBI Taxonomy" id="314037"/>
    <lineage>
        <taxon>Eukaryota</taxon>
        <taxon>Fungi</taxon>
        <taxon>Dikarya</taxon>
        <taxon>Ascomycota</taxon>
        <taxon>Pezizomycotina</taxon>
        <taxon>Sordariomycetes</taxon>
        <taxon>Sordariomycetidae</taxon>
        <taxon>Sordariales</taxon>
        <taxon>Podosporaceae</taxon>
        <taxon>Podospora</taxon>
    </lineage>
</organism>
<feature type="transmembrane region" description="Helical" evidence="7">
    <location>
        <begin position="234"/>
        <end position="254"/>
    </location>
</feature>
<keyword evidence="3 7" id="KW-1133">Transmembrane helix</keyword>
<comment type="similarity">
    <text evidence="5">Belongs to the SAT4 family.</text>
</comment>
<dbReference type="Pfam" id="PF20684">
    <property type="entry name" value="Fung_rhodopsin"/>
    <property type="match status" value="1"/>
</dbReference>
<evidence type="ECO:0000256" key="6">
    <source>
        <dbReference type="SAM" id="MobiDB-lite"/>
    </source>
</evidence>
<proteinExistence type="inferred from homology"/>
<evidence type="ECO:0000259" key="8">
    <source>
        <dbReference type="Pfam" id="PF20684"/>
    </source>
</evidence>
<sequence length="370" mass="40348">MFTDPKIDYGPQLNMVIWLLVSLSSLFLFTRLYLKNCQNRGLWWDDYTLLASWIALTGQAGLASYVISLGYGKQVIPVENLALFPVPINLLSTLLIVANLLGKTSFAMTLLRIPAVWMRVVCWCVVVSLVGTLGTSAVFVWVECFPWEKGGNCVSLDVAVDYNTFSCAYSSAMDVALAFLPWKYIWGLQMSKKEKFGVVVAMSMGVFAGVAAVIKTTTIHLVHESTDPTSSVQLVVWGNAEAAICIMAASIPILRALVRGGFGPQAAPMGYETGDTTMMAESGLGRSIANPVQRFSQPAPSLPPIIQRHQLPASSEELDKTLTDGTPELTGNKSPGLDGLDDWSDEASIEMTNYQTRPQTPTDFTRRGMV</sequence>
<feature type="transmembrane region" description="Helical" evidence="7">
    <location>
        <begin position="81"/>
        <end position="101"/>
    </location>
</feature>
<name>A0AAE1CEG6_9PEZI</name>
<feature type="transmembrane region" description="Helical" evidence="7">
    <location>
        <begin position="196"/>
        <end position="214"/>
    </location>
</feature>
<feature type="region of interest" description="Disordered" evidence="6">
    <location>
        <begin position="320"/>
        <end position="341"/>
    </location>
</feature>
<comment type="caution">
    <text evidence="9">The sequence shown here is derived from an EMBL/GenBank/DDBJ whole genome shotgun (WGS) entry which is preliminary data.</text>
</comment>
<dbReference type="PANTHER" id="PTHR33048">
    <property type="entry name" value="PTH11-LIKE INTEGRAL MEMBRANE PROTEIN (AFU_ORTHOLOGUE AFUA_5G11245)"/>
    <property type="match status" value="1"/>
</dbReference>
<gene>
    <name evidence="9" type="ORF">B0T22DRAFT_194014</name>
</gene>
<reference evidence="9" key="2">
    <citation type="submission" date="2023-06" db="EMBL/GenBank/DDBJ databases">
        <authorList>
            <consortium name="Lawrence Berkeley National Laboratory"/>
            <person name="Haridas S."/>
            <person name="Hensen N."/>
            <person name="Bonometti L."/>
            <person name="Westerberg I."/>
            <person name="Brannstrom I.O."/>
            <person name="Guillou S."/>
            <person name="Cros-Aarteil S."/>
            <person name="Calhoun S."/>
            <person name="Kuo A."/>
            <person name="Mondo S."/>
            <person name="Pangilinan J."/>
            <person name="Riley R."/>
            <person name="Labutti K."/>
            <person name="Andreopoulos B."/>
            <person name="Lipzen A."/>
            <person name="Chen C."/>
            <person name="Yanf M."/>
            <person name="Daum C."/>
            <person name="Ng V."/>
            <person name="Clum A."/>
            <person name="Steindorff A."/>
            <person name="Ohm R."/>
            <person name="Martin F."/>
            <person name="Silar P."/>
            <person name="Natvig D."/>
            <person name="Lalanne C."/>
            <person name="Gautier V."/>
            <person name="Ament-Velasquez S.L."/>
            <person name="Kruys A."/>
            <person name="Hutchinson M.I."/>
            <person name="Powell A.J."/>
            <person name="Barry K."/>
            <person name="Miller A.N."/>
            <person name="Grigoriev I.V."/>
            <person name="Debuchy R."/>
            <person name="Gladieux P."/>
            <person name="Thoren M.H."/>
            <person name="Johannesson H."/>
        </authorList>
    </citation>
    <scope>NUCLEOTIDE SEQUENCE</scope>
    <source>
        <strain evidence="9">CBS 314.62</strain>
    </source>
</reference>
<feature type="transmembrane region" description="Helical" evidence="7">
    <location>
        <begin position="162"/>
        <end position="184"/>
    </location>
</feature>
<feature type="transmembrane region" description="Helical" evidence="7">
    <location>
        <begin position="15"/>
        <end position="34"/>
    </location>
</feature>
<dbReference type="AlphaFoldDB" id="A0AAE1CEG6"/>
<evidence type="ECO:0000256" key="7">
    <source>
        <dbReference type="SAM" id="Phobius"/>
    </source>
</evidence>
<keyword evidence="2 7" id="KW-0812">Transmembrane</keyword>
<dbReference type="InterPro" id="IPR052337">
    <property type="entry name" value="SAT4-like"/>
</dbReference>
<reference evidence="9" key="1">
    <citation type="journal article" date="2023" name="Mol. Phylogenet. Evol.">
        <title>Genome-scale phylogeny and comparative genomics of the fungal order Sordariales.</title>
        <authorList>
            <person name="Hensen N."/>
            <person name="Bonometti L."/>
            <person name="Westerberg I."/>
            <person name="Brannstrom I.O."/>
            <person name="Guillou S."/>
            <person name="Cros-Aarteil S."/>
            <person name="Calhoun S."/>
            <person name="Haridas S."/>
            <person name="Kuo A."/>
            <person name="Mondo S."/>
            <person name="Pangilinan J."/>
            <person name="Riley R."/>
            <person name="LaButti K."/>
            <person name="Andreopoulos B."/>
            <person name="Lipzen A."/>
            <person name="Chen C."/>
            <person name="Yan M."/>
            <person name="Daum C."/>
            <person name="Ng V."/>
            <person name="Clum A."/>
            <person name="Steindorff A."/>
            <person name="Ohm R.A."/>
            <person name="Martin F."/>
            <person name="Silar P."/>
            <person name="Natvig D.O."/>
            <person name="Lalanne C."/>
            <person name="Gautier V."/>
            <person name="Ament-Velasquez S.L."/>
            <person name="Kruys A."/>
            <person name="Hutchinson M.I."/>
            <person name="Powell A.J."/>
            <person name="Barry K."/>
            <person name="Miller A.N."/>
            <person name="Grigoriev I.V."/>
            <person name="Debuchy R."/>
            <person name="Gladieux P."/>
            <person name="Hiltunen Thoren M."/>
            <person name="Johannesson H."/>
        </authorList>
    </citation>
    <scope>NUCLEOTIDE SEQUENCE</scope>
    <source>
        <strain evidence="9">CBS 314.62</strain>
    </source>
</reference>
<accession>A0AAE1CEG6</accession>
<evidence type="ECO:0000256" key="4">
    <source>
        <dbReference type="ARBA" id="ARBA00023136"/>
    </source>
</evidence>
<evidence type="ECO:0000313" key="10">
    <source>
        <dbReference type="Proteomes" id="UP001270362"/>
    </source>
</evidence>
<evidence type="ECO:0000256" key="5">
    <source>
        <dbReference type="ARBA" id="ARBA00038359"/>
    </source>
</evidence>
<feature type="transmembrane region" description="Helical" evidence="7">
    <location>
        <begin position="46"/>
        <end position="69"/>
    </location>
</feature>
<evidence type="ECO:0000256" key="3">
    <source>
        <dbReference type="ARBA" id="ARBA00022989"/>
    </source>
</evidence>
<protein>
    <recommendedName>
        <fullName evidence="8">Rhodopsin domain-containing protein</fullName>
    </recommendedName>
</protein>
<feature type="transmembrane region" description="Helical" evidence="7">
    <location>
        <begin position="121"/>
        <end position="142"/>
    </location>
</feature>
<evidence type="ECO:0000256" key="2">
    <source>
        <dbReference type="ARBA" id="ARBA00022692"/>
    </source>
</evidence>
<keyword evidence="4 7" id="KW-0472">Membrane</keyword>
<evidence type="ECO:0000313" key="9">
    <source>
        <dbReference type="EMBL" id="KAK3690526.1"/>
    </source>
</evidence>
<dbReference type="Proteomes" id="UP001270362">
    <property type="component" value="Unassembled WGS sequence"/>
</dbReference>
<feature type="domain" description="Rhodopsin" evidence="8">
    <location>
        <begin position="31"/>
        <end position="259"/>
    </location>
</feature>
<evidence type="ECO:0000256" key="1">
    <source>
        <dbReference type="ARBA" id="ARBA00004141"/>
    </source>
</evidence>
<dbReference type="InterPro" id="IPR049326">
    <property type="entry name" value="Rhodopsin_dom_fungi"/>
</dbReference>
<keyword evidence="10" id="KW-1185">Reference proteome</keyword>
<dbReference type="EMBL" id="JAULSO010000002">
    <property type="protein sequence ID" value="KAK3690526.1"/>
    <property type="molecule type" value="Genomic_DNA"/>
</dbReference>
<dbReference type="GO" id="GO:0016020">
    <property type="term" value="C:membrane"/>
    <property type="evidence" value="ECO:0007669"/>
    <property type="project" value="UniProtKB-SubCell"/>
</dbReference>
<comment type="subcellular location">
    <subcellularLocation>
        <location evidence="1">Membrane</location>
        <topology evidence="1">Multi-pass membrane protein</topology>
    </subcellularLocation>
</comment>
<dbReference type="PANTHER" id="PTHR33048:SF42">
    <property type="entry name" value="INTEGRAL MEMBRANE PROTEIN"/>
    <property type="match status" value="1"/>
</dbReference>